<dbReference type="AlphaFoldDB" id="A0A327KZM9"/>
<proteinExistence type="inferred from homology"/>
<evidence type="ECO:0000256" key="11">
    <source>
        <dbReference type="SAM" id="MobiDB-lite"/>
    </source>
</evidence>
<dbReference type="InterPro" id="IPR005814">
    <property type="entry name" value="Aminotrans_3"/>
</dbReference>
<dbReference type="InterPro" id="IPR015422">
    <property type="entry name" value="PyrdxlP-dep_Trfase_small"/>
</dbReference>
<keyword evidence="3" id="KW-0028">Amino-acid biosynthesis</keyword>
<dbReference type="GO" id="GO:0006526">
    <property type="term" value="P:L-arginine biosynthetic process"/>
    <property type="evidence" value="ECO:0007669"/>
    <property type="project" value="UniProtKB-KW"/>
</dbReference>
<dbReference type="InterPro" id="IPR015421">
    <property type="entry name" value="PyrdxlP-dep_Trfase_major"/>
</dbReference>
<reference evidence="12 13" key="1">
    <citation type="submission" date="2017-07" db="EMBL/GenBank/DDBJ databases">
        <title>Draft Genome Sequences of Select Purple Nonsulfur Bacteria.</title>
        <authorList>
            <person name="Lasarre B."/>
            <person name="Mckinlay J.B."/>
        </authorList>
    </citation>
    <scope>NUCLEOTIDE SEQUENCE [LARGE SCALE GENOMIC DNA]</scope>
    <source>
        <strain evidence="12 13">DSM 5909</strain>
    </source>
</reference>
<evidence type="ECO:0000313" key="13">
    <source>
        <dbReference type="Proteomes" id="UP000249130"/>
    </source>
</evidence>
<feature type="binding site" evidence="10">
    <location>
        <begin position="149"/>
        <end position="150"/>
    </location>
    <ligand>
        <name>pyridoxal 5'-phosphate</name>
        <dbReference type="ChEBI" id="CHEBI:597326"/>
    </ligand>
</feature>
<evidence type="ECO:0000256" key="6">
    <source>
        <dbReference type="ARBA" id="ARBA00022691"/>
    </source>
</evidence>
<keyword evidence="8 10" id="KW-0663">Pyridoxal phosphate</keyword>
<evidence type="ECO:0000256" key="9">
    <source>
        <dbReference type="ARBA" id="ARBA00048449"/>
    </source>
</evidence>
<gene>
    <name evidence="10" type="primary">bioA</name>
    <name evidence="12" type="ORF">CH341_10705</name>
</gene>
<dbReference type="GO" id="GO:0009102">
    <property type="term" value="P:biotin biosynthetic process"/>
    <property type="evidence" value="ECO:0007669"/>
    <property type="project" value="UniProtKB-UniRule"/>
</dbReference>
<feature type="binding site" evidence="10">
    <location>
        <position position="339"/>
    </location>
    <ligand>
        <name>substrate</name>
    </ligand>
</feature>
<evidence type="ECO:0000256" key="2">
    <source>
        <dbReference type="ARBA" id="ARBA00005063"/>
    </source>
</evidence>
<feature type="site" description="Participates in the substrate recognition with KAPA and in a stacking interaction with the adenine ring of SAM" evidence="10">
    <location>
        <position position="54"/>
    </location>
</feature>
<dbReference type="InterPro" id="IPR005815">
    <property type="entry name" value="BioA"/>
</dbReference>
<dbReference type="Pfam" id="PF00202">
    <property type="entry name" value="Aminotran_3"/>
    <property type="match status" value="1"/>
</dbReference>
<dbReference type="UniPathway" id="UPA00078">
    <property type="reaction ID" value="UER00160"/>
</dbReference>
<keyword evidence="5 10" id="KW-0808">Transferase</keyword>
<dbReference type="CDD" id="cd00610">
    <property type="entry name" value="OAT_like"/>
    <property type="match status" value="1"/>
</dbReference>
<evidence type="ECO:0000256" key="3">
    <source>
        <dbReference type="ARBA" id="ARBA00022571"/>
    </source>
</evidence>
<feature type="modified residue" description="N6-(pyridoxal phosphate)lysine" evidence="10">
    <location>
        <position position="305"/>
    </location>
</feature>
<dbReference type="OrthoDB" id="5288905at2"/>
<feature type="binding site" evidence="10">
    <location>
        <position position="89"/>
    </location>
    <ligand>
        <name>substrate</name>
    </ligand>
</feature>
<comment type="similarity">
    <text evidence="10">Belongs to the class-III pyridoxal-phosphate-dependent aminotransferase family. BioA subfamily.</text>
</comment>
<sequence length="462" mass="49714">MSRHSAIARSRKWTGRPAPEPVARAVPRAVEGGQDGAAPPSWYRDGVEHVWLPYAQMKTAAPPVPVVRTRGSRITLANGREIVDGVASWWTACHGYNHPHIAAAVARQLETMPHVMLGGMLHEQAARLATRLAAMLPGDLERVFFTDSGSVAVEVAMKMAVQYWINSGVRGRTRFVAFRGGYHGDTTGTMAVCDPDEGMHGLFKGLLPEQIIADLPRDEETTAALDRLLADRADEIAGILVEPLVQGAGGMLFHDPAVLQRLRALADRHGTLLIFDEIFTGFGRTGAMFACQSAGVVPDVLTVSKALTGGTLPLAATVATRRVFDAFWSDDPLKALMHGPTFMGNALACAAANASLDLFEREPRLAQVAAVESALREGLAPCRSLPRVVDVRVRGAIGVVELDRIDDVTDLKARFLDAGVYVRPFGRIVYLTPAFTIPADDLRRLTGAIVKVLAGSRGRTPA</sequence>
<name>A0A327KZM9_9BRAD</name>
<comment type="subcellular location">
    <subcellularLocation>
        <location evidence="10">Cytoplasm</location>
    </subcellularLocation>
</comment>
<dbReference type="EC" id="2.6.1.62" evidence="10"/>
<comment type="subunit">
    <text evidence="10">Homodimer.</text>
</comment>
<evidence type="ECO:0000256" key="4">
    <source>
        <dbReference type="ARBA" id="ARBA00022576"/>
    </source>
</evidence>
<keyword evidence="13" id="KW-1185">Reference proteome</keyword>
<feature type="binding site" evidence="10">
    <location>
        <position position="305"/>
    </location>
    <ligand>
        <name>substrate</name>
    </ligand>
</feature>
<dbReference type="PANTHER" id="PTHR42684:SF17">
    <property type="entry name" value="ADENOSYLMETHIONINE-8-AMINO-7-OXONONANOATE AMINOTRANSFERASE"/>
    <property type="match status" value="1"/>
</dbReference>
<dbReference type="NCBIfam" id="NF004624">
    <property type="entry name" value="PRK05964.1"/>
    <property type="match status" value="1"/>
</dbReference>
<dbReference type="GO" id="GO:0030170">
    <property type="term" value="F:pyridoxal phosphate binding"/>
    <property type="evidence" value="ECO:0007669"/>
    <property type="project" value="UniProtKB-UniRule"/>
</dbReference>
<dbReference type="InterPro" id="IPR015424">
    <property type="entry name" value="PyrdxlP-dep_Trfase"/>
</dbReference>
<keyword evidence="6 10" id="KW-0949">S-adenosyl-L-methionine</keyword>
<dbReference type="Gene3D" id="3.40.640.10">
    <property type="entry name" value="Type I PLP-dependent aspartate aminotransferase-like (Major domain)"/>
    <property type="match status" value="1"/>
</dbReference>
<dbReference type="Proteomes" id="UP000249130">
    <property type="component" value="Unassembled WGS sequence"/>
</dbReference>
<dbReference type="FunFam" id="3.40.640.10:FF:000004">
    <property type="entry name" value="Acetylornithine aminotransferase"/>
    <property type="match status" value="1"/>
</dbReference>
<evidence type="ECO:0000313" key="12">
    <source>
        <dbReference type="EMBL" id="RAI44149.1"/>
    </source>
</evidence>
<feature type="binding site" evidence="10">
    <location>
        <position position="276"/>
    </location>
    <ligand>
        <name>pyridoxal 5'-phosphate</name>
        <dbReference type="ChEBI" id="CHEBI:597326"/>
    </ligand>
</feature>
<evidence type="ECO:0000256" key="7">
    <source>
        <dbReference type="ARBA" id="ARBA00022756"/>
    </source>
</evidence>
<protein>
    <recommendedName>
        <fullName evidence="10">Adenosylmethionine-8-amino-7-oxononanoate aminotransferase</fullName>
        <ecNumber evidence="10">2.6.1.62</ecNumber>
    </recommendedName>
    <alternativeName>
        <fullName evidence="10">7,8-diamino-pelargonic acid aminotransferase</fullName>
        <shortName evidence="10">DAPA AT</shortName>
        <shortName evidence="10">DAPA aminotransferase</shortName>
    </alternativeName>
    <alternativeName>
        <fullName evidence="10">7,8-diaminononanoate synthase</fullName>
        <shortName evidence="10">DANS</shortName>
    </alternativeName>
    <alternativeName>
        <fullName evidence="10">Diaminopelargonic acid synthase</fullName>
    </alternativeName>
</protein>
<dbReference type="PROSITE" id="PS00600">
    <property type="entry name" value="AA_TRANSFER_CLASS_3"/>
    <property type="match status" value="1"/>
</dbReference>
<dbReference type="Gene3D" id="3.90.1150.10">
    <property type="entry name" value="Aspartate Aminotransferase, domain 1"/>
    <property type="match status" value="1"/>
</dbReference>
<keyword evidence="7 10" id="KW-0093">Biotin biosynthesis</keyword>
<comment type="catalytic activity">
    <reaction evidence="9 10">
        <text>(8S)-8-amino-7-oxononanoate + S-adenosyl-L-methionine = S-adenosyl-4-methylsulfanyl-2-oxobutanoate + (7R,8S)-7,8-diammoniononanoate</text>
        <dbReference type="Rhea" id="RHEA:16861"/>
        <dbReference type="ChEBI" id="CHEBI:16490"/>
        <dbReference type="ChEBI" id="CHEBI:59789"/>
        <dbReference type="ChEBI" id="CHEBI:149468"/>
        <dbReference type="ChEBI" id="CHEBI:149469"/>
        <dbReference type="EC" id="2.6.1.62"/>
    </reaction>
</comment>
<evidence type="ECO:0000256" key="10">
    <source>
        <dbReference type="HAMAP-Rule" id="MF_00834"/>
    </source>
</evidence>
<keyword evidence="4 10" id="KW-0032">Aminotransferase</keyword>
<evidence type="ECO:0000256" key="8">
    <source>
        <dbReference type="ARBA" id="ARBA00022898"/>
    </source>
</evidence>
<dbReference type="InterPro" id="IPR049704">
    <property type="entry name" value="Aminotrans_3_PPA_site"/>
</dbReference>
<keyword evidence="3" id="KW-0055">Arginine biosynthesis</keyword>
<dbReference type="GO" id="GO:0004015">
    <property type="term" value="F:adenosylmethionine-8-amino-7-oxononanoate transaminase activity"/>
    <property type="evidence" value="ECO:0007669"/>
    <property type="project" value="UniProtKB-UniRule"/>
</dbReference>
<dbReference type="HAMAP" id="MF_00834">
    <property type="entry name" value="BioA"/>
    <property type="match status" value="1"/>
</dbReference>
<feature type="binding site" evidence="10">
    <location>
        <position position="182"/>
    </location>
    <ligand>
        <name>substrate</name>
    </ligand>
</feature>
<accession>A0A327KZM9</accession>
<comment type="pathway">
    <text evidence="2 10">Cofactor biosynthesis; biotin biosynthesis; 7,8-diaminononanoate from 8-amino-7-oxononanoate (SAM route): step 1/1.</text>
</comment>
<comment type="function">
    <text evidence="10">Catalyzes the transfer of the alpha-amino group from S-adenosyl-L-methionine (SAM) to 7-keto-8-aminopelargonic acid (KAPA) to form 7,8-diaminopelargonic acid (DAPA). It is the only aminotransferase known to utilize SAM as an amino donor.</text>
</comment>
<feature type="binding site" evidence="10">
    <location>
        <begin position="340"/>
        <end position="341"/>
    </location>
    <ligand>
        <name>pyridoxal 5'-phosphate</name>
        <dbReference type="ChEBI" id="CHEBI:597326"/>
    </ligand>
</feature>
<organism evidence="12 13">
    <name type="scientific">Rhodoplanes roseus</name>
    <dbReference type="NCBI Taxonomy" id="29409"/>
    <lineage>
        <taxon>Bacteria</taxon>
        <taxon>Pseudomonadati</taxon>
        <taxon>Pseudomonadota</taxon>
        <taxon>Alphaproteobacteria</taxon>
        <taxon>Hyphomicrobiales</taxon>
        <taxon>Nitrobacteraceae</taxon>
        <taxon>Rhodoplanes</taxon>
    </lineage>
</organism>
<evidence type="ECO:0000256" key="5">
    <source>
        <dbReference type="ARBA" id="ARBA00022679"/>
    </source>
</evidence>
<comment type="cofactor">
    <cofactor evidence="1 10">
        <name>pyridoxal 5'-phosphate</name>
        <dbReference type="ChEBI" id="CHEBI:597326"/>
    </cofactor>
</comment>
<comment type="caution">
    <text evidence="12">The sequence shown here is derived from an EMBL/GenBank/DDBJ whole genome shotgun (WGS) entry which is preliminary data.</text>
</comment>
<dbReference type="EMBL" id="NPEX01000056">
    <property type="protein sequence ID" value="RAI44149.1"/>
    <property type="molecule type" value="Genomic_DNA"/>
</dbReference>
<feature type="region of interest" description="Disordered" evidence="11">
    <location>
        <begin position="1"/>
        <end position="23"/>
    </location>
</feature>
<dbReference type="NCBIfam" id="TIGR00508">
    <property type="entry name" value="bioA"/>
    <property type="match status" value="1"/>
</dbReference>
<dbReference type="GO" id="GO:0005737">
    <property type="term" value="C:cytoplasm"/>
    <property type="evidence" value="ECO:0007669"/>
    <property type="project" value="UniProtKB-SubCell"/>
</dbReference>
<keyword evidence="10" id="KW-0963">Cytoplasm</keyword>
<feature type="binding site" evidence="10">
    <location>
        <position position="423"/>
    </location>
    <ligand>
        <name>substrate</name>
    </ligand>
</feature>
<evidence type="ECO:0000256" key="1">
    <source>
        <dbReference type="ARBA" id="ARBA00001933"/>
    </source>
</evidence>
<dbReference type="RefSeq" id="WP_111419025.1">
    <property type="nucleotide sequence ID" value="NZ_NPEX01000056.1"/>
</dbReference>
<dbReference type="PANTHER" id="PTHR42684">
    <property type="entry name" value="ADENOSYLMETHIONINE-8-AMINO-7-OXONONANOATE AMINOTRANSFERASE"/>
    <property type="match status" value="1"/>
</dbReference>
<dbReference type="SUPFAM" id="SSF53383">
    <property type="entry name" value="PLP-dependent transferases"/>
    <property type="match status" value="1"/>
</dbReference>
<dbReference type="PIRSF" id="PIRSF000521">
    <property type="entry name" value="Transaminase_4ab_Lys_Orn"/>
    <property type="match status" value="1"/>
</dbReference>